<dbReference type="EMBL" id="JAAGWZ010000001">
    <property type="protein sequence ID" value="NEM90900.1"/>
    <property type="molecule type" value="Genomic_DNA"/>
</dbReference>
<sequence length="84" mass="9763">MTRRQDLAGLIPKILRSEQAGAPLSIRDLYRAVERDHPHLVDDELEVSTGAVRWKHEFRWELETLVVKGEVKRRKDLGRGVYSL</sequence>
<evidence type="ECO:0000313" key="2">
    <source>
        <dbReference type="Proteomes" id="UP000479756"/>
    </source>
</evidence>
<reference evidence="1 2" key="1">
    <citation type="journal article" date="2014" name="Int. J. Syst. Evol. Microbiol.">
        <title>Description of Galbitalea soli gen. nov., sp. nov., and Frondihabitans sucicola sp. nov.</title>
        <authorList>
            <person name="Kim S.J."/>
            <person name="Lim J.M."/>
            <person name="Ahn J.H."/>
            <person name="Weon H.Y."/>
            <person name="Hamada M."/>
            <person name="Suzuki K."/>
            <person name="Ahn T.Y."/>
            <person name="Kwon S.W."/>
        </authorList>
    </citation>
    <scope>NUCLEOTIDE SEQUENCE [LARGE SCALE GENOMIC DNA]</scope>
    <source>
        <strain evidence="1 2">NBRC 108727</strain>
    </source>
</reference>
<name>A0A7C9TQQ3_9MICO</name>
<organism evidence="1 2">
    <name type="scientific">Galbitalea soli</name>
    <dbReference type="NCBI Taxonomy" id="1268042"/>
    <lineage>
        <taxon>Bacteria</taxon>
        <taxon>Bacillati</taxon>
        <taxon>Actinomycetota</taxon>
        <taxon>Actinomycetes</taxon>
        <taxon>Micrococcales</taxon>
        <taxon>Microbacteriaceae</taxon>
        <taxon>Galbitalea</taxon>
    </lineage>
</organism>
<protein>
    <recommendedName>
        <fullName evidence="3">Restriction system protein Mrr-like N-terminal domain-containing protein</fullName>
    </recommendedName>
</protein>
<proteinExistence type="predicted"/>
<accession>A0A7C9TQQ3</accession>
<keyword evidence="2" id="KW-1185">Reference proteome</keyword>
<evidence type="ECO:0000313" key="1">
    <source>
        <dbReference type="EMBL" id="NEM90900.1"/>
    </source>
</evidence>
<dbReference type="AlphaFoldDB" id="A0A7C9TQQ3"/>
<evidence type="ECO:0008006" key="3">
    <source>
        <dbReference type="Google" id="ProtNLM"/>
    </source>
</evidence>
<comment type="caution">
    <text evidence="1">The sequence shown here is derived from an EMBL/GenBank/DDBJ whole genome shotgun (WGS) entry which is preliminary data.</text>
</comment>
<gene>
    <name evidence="1" type="ORF">G3T37_05975</name>
</gene>
<dbReference type="RefSeq" id="WP_163472502.1">
    <property type="nucleotide sequence ID" value="NZ_JAAGWZ010000001.1"/>
</dbReference>
<dbReference type="Proteomes" id="UP000479756">
    <property type="component" value="Unassembled WGS sequence"/>
</dbReference>